<dbReference type="InterPro" id="IPR003689">
    <property type="entry name" value="ZIP"/>
</dbReference>
<evidence type="ECO:0000256" key="4">
    <source>
        <dbReference type="ARBA" id="ARBA00023136"/>
    </source>
</evidence>
<keyword evidence="3 5" id="KW-1133">Transmembrane helix</keyword>
<reference evidence="6 7" key="1">
    <citation type="submission" date="2016-08" db="EMBL/GenBank/DDBJ databases">
        <title>A Parts List for Fungal Cellulosomes Revealed by Comparative Genomics.</title>
        <authorList>
            <consortium name="DOE Joint Genome Institute"/>
            <person name="Haitjema C.H."/>
            <person name="Gilmore S.P."/>
            <person name="Henske J.K."/>
            <person name="Solomon K.V."/>
            <person name="De Groot R."/>
            <person name="Kuo A."/>
            <person name="Mondo S.J."/>
            <person name="Salamov A.A."/>
            <person name="Labutti K."/>
            <person name="Zhao Z."/>
            <person name="Chiniquy J."/>
            <person name="Barry K."/>
            <person name="Brewer H.M."/>
            <person name="Purvine S.O."/>
            <person name="Wright A.T."/>
            <person name="Boxma B."/>
            <person name="Van Alen T."/>
            <person name="Hackstein J.H."/>
            <person name="Baker S.E."/>
            <person name="Grigoriev I.V."/>
            <person name="O'Malley M.A."/>
        </authorList>
    </citation>
    <scope>NUCLEOTIDE SEQUENCE [LARGE SCALE GENOMIC DNA]</scope>
    <source>
        <strain evidence="6 7">S4</strain>
    </source>
</reference>
<organism evidence="6 7">
    <name type="scientific">Anaeromyces robustus</name>
    <dbReference type="NCBI Taxonomy" id="1754192"/>
    <lineage>
        <taxon>Eukaryota</taxon>
        <taxon>Fungi</taxon>
        <taxon>Fungi incertae sedis</taxon>
        <taxon>Chytridiomycota</taxon>
        <taxon>Chytridiomycota incertae sedis</taxon>
        <taxon>Neocallimastigomycetes</taxon>
        <taxon>Neocallimastigales</taxon>
        <taxon>Neocallimastigaceae</taxon>
        <taxon>Anaeromyces</taxon>
    </lineage>
</organism>
<dbReference type="GO" id="GO:0005886">
    <property type="term" value="C:plasma membrane"/>
    <property type="evidence" value="ECO:0007669"/>
    <property type="project" value="TreeGrafter"/>
</dbReference>
<evidence type="ECO:0000256" key="2">
    <source>
        <dbReference type="ARBA" id="ARBA00022692"/>
    </source>
</evidence>
<dbReference type="GO" id="GO:0005385">
    <property type="term" value="F:zinc ion transmembrane transporter activity"/>
    <property type="evidence" value="ECO:0007669"/>
    <property type="project" value="TreeGrafter"/>
</dbReference>
<dbReference type="Proteomes" id="UP000193944">
    <property type="component" value="Unassembled WGS sequence"/>
</dbReference>
<feature type="transmembrane region" description="Helical" evidence="5">
    <location>
        <begin position="39"/>
        <end position="60"/>
    </location>
</feature>
<dbReference type="Pfam" id="PF02535">
    <property type="entry name" value="Zip"/>
    <property type="match status" value="1"/>
</dbReference>
<feature type="transmembrane region" description="Helical" evidence="5">
    <location>
        <begin position="288"/>
        <end position="307"/>
    </location>
</feature>
<gene>
    <name evidence="6" type="ORF">BCR32DRAFT_200616</name>
</gene>
<sequence length="308" mass="34392">YGVAFHLYGLCLIILSSCIGTILPILLKNKKFFSVSGTLFNSIKMFGTGVIITVAFVHMLSPADKMLSGDDAPEFFKENYDAFSGVFAVTGIILAHGIQIIVKEYFNKQKKQTPNNHEDLNFNNYNTYQYNIEHFEESCCHTEALFLTNKKQIVSYLLEIGISLHSVLIGFAFGTNFENDINFLLIALMIHQFFEGIALSTIFIEAKFKNFLTPILMVVFYSITMPLGGIGGLIIYNINSSNTTTMTCIQGILDSLAAGLLIYDSLVNILSHHTSSNKWDNMNKISKYIQLLSFYLGCVAMALVGIWA</sequence>
<accession>A0A1Y1XH83</accession>
<feature type="non-terminal residue" evidence="6">
    <location>
        <position position="1"/>
    </location>
</feature>
<dbReference type="STRING" id="1754192.A0A1Y1XH83"/>
<keyword evidence="4 5" id="KW-0472">Membrane</keyword>
<protein>
    <submittedName>
        <fullName evidence="6">Zinc/iron permease</fullName>
    </submittedName>
</protein>
<evidence type="ECO:0000313" key="7">
    <source>
        <dbReference type="Proteomes" id="UP000193944"/>
    </source>
</evidence>
<feature type="transmembrane region" description="Helical" evidence="5">
    <location>
        <begin position="80"/>
        <end position="102"/>
    </location>
</feature>
<evidence type="ECO:0000256" key="3">
    <source>
        <dbReference type="ARBA" id="ARBA00022989"/>
    </source>
</evidence>
<keyword evidence="2 5" id="KW-0812">Transmembrane</keyword>
<dbReference type="EMBL" id="MCFG01000046">
    <property type="protein sequence ID" value="ORX84744.1"/>
    <property type="molecule type" value="Genomic_DNA"/>
</dbReference>
<evidence type="ECO:0000256" key="5">
    <source>
        <dbReference type="SAM" id="Phobius"/>
    </source>
</evidence>
<dbReference type="PANTHER" id="PTHR11040">
    <property type="entry name" value="ZINC/IRON TRANSPORTER"/>
    <property type="match status" value="1"/>
</dbReference>
<keyword evidence="7" id="KW-1185">Reference proteome</keyword>
<reference evidence="6 7" key="2">
    <citation type="submission" date="2016-08" db="EMBL/GenBank/DDBJ databases">
        <title>Pervasive Adenine N6-methylation of Active Genes in Fungi.</title>
        <authorList>
            <consortium name="DOE Joint Genome Institute"/>
            <person name="Mondo S.J."/>
            <person name="Dannebaum R.O."/>
            <person name="Kuo R.C."/>
            <person name="Labutti K."/>
            <person name="Haridas S."/>
            <person name="Kuo A."/>
            <person name="Salamov A."/>
            <person name="Ahrendt S.R."/>
            <person name="Lipzen A."/>
            <person name="Sullivan W."/>
            <person name="Andreopoulos W.B."/>
            <person name="Clum A."/>
            <person name="Lindquist E."/>
            <person name="Daum C."/>
            <person name="Ramamoorthy G.K."/>
            <person name="Gryganskyi A."/>
            <person name="Culley D."/>
            <person name="Magnuson J.K."/>
            <person name="James T.Y."/>
            <person name="O'Malley M.A."/>
            <person name="Stajich J.E."/>
            <person name="Spatafora J.W."/>
            <person name="Visel A."/>
            <person name="Grigoriev I.V."/>
        </authorList>
    </citation>
    <scope>NUCLEOTIDE SEQUENCE [LARGE SCALE GENOMIC DNA]</scope>
    <source>
        <strain evidence="6 7">S4</strain>
    </source>
</reference>
<proteinExistence type="predicted"/>
<name>A0A1Y1XH83_9FUNG</name>
<comment type="caution">
    <text evidence="6">The sequence shown here is derived from an EMBL/GenBank/DDBJ whole genome shotgun (WGS) entry which is preliminary data.</text>
</comment>
<dbReference type="OrthoDB" id="448280at2759"/>
<comment type="subcellular location">
    <subcellularLocation>
        <location evidence="1">Membrane</location>
        <topology evidence="1">Multi-pass membrane protein</topology>
    </subcellularLocation>
</comment>
<evidence type="ECO:0000256" key="1">
    <source>
        <dbReference type="ARBA" id="ARBA00004141"/>
    </source>
</evidence>
<evidence type="ECO:0000313" key="6">
    <source>
        <dbReference type="EMBL" id="ORX84744.1"/>
    </source>
</evidence>
<feature type="transmembrane region" description="Helical" evidence="5">
    <location>
        <begin position="215"/>
        <end position="238"/>
    </location>
</feature>
<dbReference type="PANTHER" id="PTHR11040:SF44">
    <property type="entry name" value="PROTEIN ZNTC-RELATED"/>
    <property type="match status" value="1"/>
</dbReference>
<dbReference type="AlphaFoldDB" id="A0A1Y1XH83"/>
<feature type="transmembrane region" description="Helical" evidence="5">
    <location>
        <begin position="181"/>
        <end position="203"/>
    </location>
</feature>
<feature type="transmembrane region" description="Helical" evidence="5">
    <location>
        <begin position="6"/>
        <end position="27"/>
    </location>
</feature>